<evidence type="ECO:0000259" key="8">
    <source>
        <dbReference type="Pfam" id="PF00561"/>
    </source>
</evidence>
<feature type="compositionally biased region" description="Basic and acidic residues" evidence="7">
    <location>
        <begin position="8"/>
        <end position="22"/>
    </location>
</feature>
<dbReference type="InterPro" id="IPR000073">
    <property type="entry name" value="AB_hydrolase_1"/>
</dbReference>
<dbReference type="Pfam" id="PF00561">
    <property type="entry name" value="Abhydrolase_1"/>
    <property type="match status" value="1"/>
</dbReference>
<dbReference type="InParanoid" id="A0A7M7LLR0"/>
<feature type="region of interest" description="Disordered" evidence="7">
    <location>
        <begin position="1"/>
        <end position="39"/>
    </location>
</feature>
<dbReference type="InterPro" id="IPR029058">
    <property type="entry name" value="AB_hydrolase_fold"/>
</dbReference>
<reference evidence="9" key="1">
    <citation type="submission" date="2021-01" db="UniProtKB">
        <authorList>
            <consortium name="EnsemblMetazoa"/>
        </authorList>
    </citation>
    <scope>IDENTIFICATION</scope>
</reference>
<evidence type="ECO:0000313" key="10">
    <source>
        <dbReference type="Proteomes" id="UP000002358"/>
    </source>
</evidence>
<evidence type="ECO:0000256" key="7">
    <source>
        <dbReference type="SAM" id="MobiDB-lite"/>
    </source>
</evidence>
<dbReference type="FunFam" id="3.40.50.1820:FF:000057">
    <property type="entry name" value="Lipase"/>
    <property type="match status" value="1"/>
</dbReference>
<dbReference type="Proteomes" id="UP000002358">
    <property type="component" value="Chromosome 2"/>
</dbReference>
<keyword evidence="3" id="KW-0378">Hydrolase</keyword>
<dbReference type="OrthoDB" id="9974421at2759"/>
<dbReference type="AlphaFoldDB" id="A0A7M7LLR0"/>
<accession>A0A7M7LLR0</accession>
<dbReference type="PANTHER" id="PTHR11005">
    <property type="entry name" value="LYSOSOMAL ACID LIPASE-RELATED"/>
    <property type="match status" value="1"/>
</dbReference>
<dbReference type="KEGG" id="nvi:100118722"/>
<organism evidence="9 10">
    <name type="scientific">Nasonia vitripennis</name>
    <name type="common">Parasitic wasp</name>
    <dbReference type="NCBI Taxonomy" id="7425"/>
    <lineage>
        <taxon>Eukaryota</taxon>
        <taxon>Metazoa</taxon>
        <taxon>Ecdysozoa</taxon>
        <taxon>Arthropoda</taxon>
        <taxon>Hexapoda</taxon>
        <taxon>Insecta</taxon>
        <taxon>Pterygota</taxon>
        <taxon>Neoptera</taxon>
        <taxon>Endopterygota</taxon>
        <taxon>Hymenoptera</taxon>
        <taxon>Apocrita</taxon>
        <taxon>Proctotrupomorpha</taxon>
        <taxon>Chalcidoidea</taxon>
        <taxon>Pteromalidae</taxon>
        <taxon>Pteromalinae</taxon>
        <taxon>Nasonia</taxon>
    </lineage>
</organism>
<dbReference type="Gene3D" id="3.40.50.1820">
    <property type="entry name" value="alpha/beta hydrolase"/>
    <property type="match status" value="1"/>
</dbReference>
<evidence type="ECO:0000256" key="6">
    <source>
        <dbReference type="ARBA" id="ARBA00023180"/>
    </source>
</evidence>
<sequence>MKKAGPTLDEKQKRKRPEHQGRDVYPAASENLADTPMPFPRESCDAVHADTEAHRLSNCSCRDMAISTKALSLLLFPALAALWKFTAPLIAEILPLYKEVVHLHPGSGIQIDNATQYAILDFIGLVEQHGYSAEEHNVTTSDGYILRLHRISGAPTRPKAPGKPVVYLQHGIGLSSDSWVLIGPRTDLAFLLVDAGYDVWMGNVRGNTYSRAHVSKDPNSESYWSFSYHEIALYDISAFIDTILDKTGAPNLTYFGYSMGTTLSYALLSTFPEYNDKINMVYSAAPVVFWGFELQKLLKVLDVIFDPLKEFIAYFNFRGLLPQTAVAAEIGNTFCGDKSTLIQPLCAKVFCNIGLDCDRFNKTALPSIMAHYPAGMSTLTVYHYNQNYKKNTFQAYDYGGPENMIKYGQPEPPYYNLTKVTVPVSIWYAEGDDIVNPKDALALAKALPNLVSVNAVEYEKFNHFDFLWAKDVKQLFYDKLPVIKDL</sequence>
<comment type="similarity">
    <text evidence="1">Belongs to the AB hydrolase superfamily. Lipase family.</text>
</comment>
<evidence type="ECO:0000256" key="2">
    <source>
        <dbReference type="ARBA" id="ARBA00022729"/>
    </source>
</evidence>
<dbReference type="SUPFAM" id="SSF53474">
    <property type="entry name" value="alpha/beta-Hydrolases"/>
    <property type="match status" value="1"/>
</dbReference>
<dbReference type="SMR" id="A0A7M7LLR0"/>
<gene>
    <name evidence="9" type="primary">100118722</name>
</gene>
<keyword evidence="2" id="KW-0732">Signal</keyword>
<protein>
    <recommendedName>
        <fullName evidence="8">AB hydrolase-1 domain-containing protein</fullName>
    </recommendedName>
</protein>
<dbReference type="EnsemblMetazoa" id="XM_001602570">
    <property type="protein sequence ID" value="XP_001602620"/>
    <property type="gene ID" value="LOC100118722"/>
</dbReference>
<dbReference type="GO" id="GO:0016042">
    <property type="term" value="P:lipid catabolic process"/>
    <property type="evidence" value="ECO:0007669"/>
    <property type="project" value="UniProtKB-KW"/>
</dbReference>
<evidence type="ECO:0000256" key="5">
    <source>
        <dbReference type="ARBA" id="ARBA00023098"/>
    </source>
</evidence>
<evidence type="ECO:0000256" key="1">
    <source>
        <dbReference type="ARBA" id="ARBA00010701"/>
    </source>
</evidence>
<keyword evidence="10" id="KW-1185">Reference proteome</keyword>
<evidence type="ECO:0000256" key="3">
    <source>
        <dbReference type="ARBA" id="ARBA00022801"/>
    </source>
</evidence>
<keyword evidence="5" id="KW-0443">Lipid metabolism</keyword>
<feature type="domain" description="AB hydrolase-1" evidence="8">
    <location>
        <begin position="164"/>
        <end position="469"/>
    </location>
</feature>
<keyword evidence="6" id="KW-0325">Glycoprotein</keyword>
<evidence type="ECO:0000313" key="9">
    <source>
        <dbReference type="EnsemblMetazoa" id="XP_001602620"/>
    </source>
</evidence>
<name>A0A7M7LLR0_NASVI</name>
<dbReference type="EnsemblMetazoa" id="XM_016983104">
    <property type="protein sequence ID" value="XP_016838593"/>
    <property type="gene ID" value="LOC100118722"/>
</dbReference>
<keyword evidence="4" id="KW-0442">Lipid degradation</keyword>
<proteinExistence type="inferred from homology"/>
<dbReference type="GO" id="GO:0016787">
    <property type="term" value="F:hydrolase activity"/>
    <property type="evidence" value="ECO:0007669"/>
    <property type="project" value="UniProtKB-KW"/>
</dbReference>
<evidence type="ECO:0000256" key="4">
    <source>
        <dbReference type="ARBA" id="ARBA00022963"/>
    </source>
</evidence>